<dbReference type="Pfam" id="PF13794">
    <property type="entry name" value="MiaE_2"/>
    <property type="match status" value="1"/>
</dbReference>
<sequence>MSSQATKPSTASIIDLLGMLAYGELVAFDRIAADAKLAPDLRRRASLSAMAAAEINNYQRLVARITELGGDPEAAMTPFVEVIDAFHDSTAPRDWLEGLVKVYVGDSIADDFFREMAALLPPTDRDLVLDVLHNNANAEFAISEINEALGRDPKLAGKLALWARRLVGEALSQAQRVAAEHDSLTEIVIEGTGDLAKVGELIKRIMQAHSNRMTAIGLTN</sequence>
<dbReference type="eggNOG" id="COG1633">
    <property type="taxonomic scope" value="Bacteria"/>
</dbReference>
<proteinExistence type="predicted"/>
<dbReference type="CDD" id="cd00657">
    <property type="entry name" value="Ferritin_like"/>
    <property type="match status" value="1"/>
</dbReference>
<evidence type="ECO:0000259" key="1">
    <source>
        <dbReference type="Pfam" id="PF13794"/>
    </source>
</evidence>
<evidence type="ECO:0000313" key="2">
    <source>
        <dbReference type="EMBL" id="ADD44246.1"/>
    </source>
</evidence>
<accession>D3Q6K3</accession>
<keyword evidence="3" id="KW-1185">Reference proteome</keyword>
<name>D3Q6K3_STANL</name>
<dbReference type="InterPro" id="IPR059125">
    <property type="entry name" value="Ferritin_actino"/>
</dbReference>
<dbReference type="SUPFAM" id="SSF47240">
    <property type="entry name" value="Ferritin-like"/>
    <property type="match status" value="1"/>
</dbReference>
<feature type="domain" description="Ferritin-like" evidence="1">
    <location>
        <begin position="11"/>
        <end position="190"/>
    </location>
</feature>
<evidence type="ECO:0000313" key="3">
    <source>
        <dbReference type="Proteomes" id="UP000000844"/>
    </source>
</evidence>
<dbReference type="RefSeq" id="WP_013019817.1">
    <property type="nucleotide sequence ID" value="NC_013947.1"/>
</dbReference>
<dbReference type="STRING" id="446470.Snas_4602"/>
<dbReference type="Gene3D" id="1.20.1260.10">
    <property type="match status" value="1"/>
</dbReference>
<dbReference type="InterPro" id="IPR012347">
    <property type="entry name" value="Ferritin-like"/>
</dbReference>
<dbReference type="InterPro" id="IPR009078">
    <property type="entry name" value="Ferritin-like_SF"/>
</dbReference>
<reference evidence="2 3" key="1">
    <citation type="journal article" date="2009" name="Stand. Genomic Sci.">
        <title>Complete genome sequence of Stackebrandtia nassauensis type strain (LLR-40K-21).</title>
        <authorList>
            <person name="Munk C."/>
            <person name="Lapidus A."/>
            <person name="Copeland A."/>
            <person name="Jando M."/>
            <person name="Mayilraj S."/>
            <person name="Glavina Del Rio T."/>
            <person name="Nolan M."/>
            <person name="Chen F."/>
            <person name="Lucas S."/>
            <person name="Tice H."/>
            <person name="Cheng J.F."/>
            <person name="Han C."/>
            <person name="Detter J.C."/>
            <person name="Bruce D."/>
            <person name="Goodwin L."/>
            <person name="Chain P."/>
            <person name="Pitluck S."/>
            <person name="Goker M."/>
            <person name="Ovchinikova G."/>
            <person name="Pati A."/>
            <person name="Ivanova N."/>
            <person name="Mavromatis K."/>
            <person name="Chen A."/>
            <person name="Palaniappan K."/>
            <person name="Land M."/>
            <person name="Hauser L."/>
            <person name="Chang Y.J."/>
            <person name="Jeffries C.D."/>
            <person name="Bristow J."/>
            <person name="Eisen J.A."/>
            <person name="Markowitz V."/>
            <person name="Hugenholtz P."/>
            <person name="Kyrpides N.C."/>
            <person name="Klenk H.P."/>
        </authorList>
    </citation>
    <scope>NUCLEOTIDE SEQUENCE [LARGE SCALE GENOMIC DNA]</scope>
    <source>
        <strain evidence="3">DSM 44728 / CIP 108903 / NRRL B-16338 / NBRC 102104 / LLR-40K-21</strain>
    </source>
</reference>
<organism evidence="2 3">
    <name type="scientific">Stackebrandtia nassauensis (strain DSM 44728 / CIP 108903 / NRRL B-16338 / NBRC 102104 / LLR-40K-21)</name>
    <dbReference type="NCBI Taxonomy" id="446470"/>
    <lineage>
        <taxon>Bacteria</taxon>
        <taxon>Bacillati</taxon>
        <taxon>Actinomycetota</taxon>
        <taxon>Actinomycetes</taxon>
        <taxon>Glycomycetales</taxon>
        <taxon>Glycomycetaceae</taxon>
        <taxon>Stackebrandtia</taxon>
    </lineage>
</organism>
<dbReference type="EMBL" id="CP001778">
    <property type="protein sequence ID" value="ADD44246.1"/>
    <property type="molecule type" value="Genomic_DNA"/>
</dbReference>
<dbReference type="OrthoDB" id="3728083at2"/>
<protein>
    <recommendedName>
        <fullName evidence="1">Ferritin-like domain-containing protein</fullName>
    </recommendedName>
</protein>
<dbReference type="AlphaFoldDB" id="D3Q6K3"/>
<dbReference type="KEGG" id="sna:Snas_4602"/>
<dbReference type="HOGENOM" id="CLU_082377_0_0_11"/>
<gene>
    <name evidence="2" type="ordered locus">Snas_4602</name>
</gene>
<dbReference type="Proteomes" id="UP000000844">
    <property type="component" value="Chromosome"/>
</dbReference>